<dbReference type="EMBL" id="RDCJ01000061">
    <property type="protein sequence ID" value="RMW49419.1"/>
    <property type="molecule type" value="Genomic_DNA"/>
</dbReference>
<dbReference type="Proteomes" id="UP000276249">
    <property type="component" value="Unassembled WGS sequence"/>
</dbReference>
<reference evidence="1 2" key="1">
    <citation type="submission" date="2018-10" db="EMBL/GenBank/DDBJ databases">
        <title>Genome sequences of five Lactobacillus pentosus strains isolated from brines of traditionally fermented spanish-style green table olives and differences between them.</title>
        <authorList>
            <person name="Jimenez Diaz R."/>
        </authorList>
    </citation>
    <scope>NUCLEOTIDE SEQUENCE [LARGE SCALE GENOMIC DNA]</scope>
    <source>
        <strain evidence="1 2">IG10</strain>
    </source>
</reference>
<organism evidence="1 2">
    <name type="scientific">Lactiplantibacillus pentosus</name>
    <name type="common">Lactobacillus pentosus</name>
    <dbReference type="NCBI Taxonomy" id="1589"/>
    <lineage>
        <taxon>Bacteria</taxon>
        <taxon>Bacillati</taxon>
        <taxon>Bacillota</taxon>
        <taxon>Bacilli</taxon>
        <taxon>Lactobacillales</taxon>
        <taxon>Lactobacillaceae</taxon>
        <taxon>Lactiplantibacillus</taxon>
    </lineage>
</organism>
<comment type="caution">
    <text evidence="1">The sequence shown here is derived from an EMBL/GenBank/DDBJ whole genome shotgun (WGS) entry which is preliminary data.</text>
</comment>
<proteinExistence type="predicted"/>
<gene>
    <name evidence="1" type="ORF">D6U18_06005</name>
</gene>
<accession>A0ABD7IQR6</accession>
<sequence length="59" mass="6713">MLVLFIINFVSQHQSHGVILSQQSAVSSQQSAVSSQQSAVSSQQSAVRAQRRWRAWWWL</sequence>
<evidence type="ECO:0000313" key="2">
    <source>
        <dbReference type="Proteomes" id="UP000276249"/>
    </source>
</evidence>
<protein>
    <submittedName>
        <fullName evidence="1">Uncharacterized protein</fullName>
    </submittedName>
</protein>
<name>A0ABD7IQR6_LACPE</name>
<evidence type="ECO:0000313" key="1">
    <source>
        <dbReference type="EMBL" id="RMW49419.1"/>
    </source>
</evidence>
<dbReference type="AlphaFoldDB" id="A0ABD7IQR6"/>